<feature type="compositionally biased region" description="Polar residues" evidence="1">
    <location>
        <begin position="159"/>
        <end position="168"/>
    </location>
</feature>
<feature type="compositionally biased region" description="Basic and acidic residues" evidence="1">
    <location>
        <begin position="1"/>
        <end position="10"/>
    </location>
</feature>
<protein>
    <submittedName>
        <fullName evidence="2">Uncharacterized protein</fullName>
    </submittedName>
</protein>
<feature type="compositionally biased region" description="Basic and acidic residues" evidence="1">
    <location>
        <begin position="500"/>
        <end position="524"/>
    </location>
</feature>
<feature type="compositionally biased region" description="Polar residues" evidence="1">
    <location>
        <begin position="449"/>
        <end position="458"/>
    </location>
</feature>
<keyword evidence="3" id="KW-1185">Reference proteome</keyword>
<feature type="region of interest" description="Disordered" evidence="1">
    <location>
        <begin position="236"/>
        <end position="524"/>
    </location>
</feature>
<reference evidence="2 3" key="1">
    <citation type="submission" date="2020-01" db="EMBL/GenBank/DDBJ databases">
        <authorList>
            <consortium name="DOE Joint Genome Institute"/>
            <person name="Haridas S."/>
            <person name="Albert R."/>
            <person name="Binder M."/>
            <person name="Bloem J."/>
            <person name="Labutti K."/>
            <person name="Salamov A."/>
            <person name="Andreopoulos B."/>
            <person name="Baker S.E."/>
            <person name="Barry K."/>
            <person name="Bills G."/>
            <person name="Bluhm B.H."/>
            <person name="Cannon C."/>
            <person name="Castanera R."/>
            <person name="Culley D.E."/>
            <person name="Daum C."/>
            <person name="Ezra D."/>
            <person name="Gonzalez J.B."/>
            <person name="Henrissat B."/>
            <person name="Kuo A."/>
            <person name="Liang C."/>
            <person name="Lipzen A."/>
            <person name="Lutzoni F."/>
            <person name="Magnuson J."/>
            <person name="Mondo S."/>
            <person name="Nolan M."/>
            <person name="Ohm R."/>
            <person name="Pangilinan J."/>
            <person name="Park H.-J.H."/>
            <person name="Ramirez L."/>
            <person name="Alfaro M."/>
            <person name="Sun H."/>
            <person name="Tritt A."/>
            <person name="Yoshinaga Y."/>
            <person name="Zwiers L.-H.L."/>
            <person name="Turgeon B.G."/>
            <person name="Goodwin S.B."/>
            <person name="Spatafora J.W."/>
            <person name="Crous P.W."/>
            <person name="Grigoriev I.V."/>
        </authorList>
    </citation>
    <scope>NUCLEOTIDE SEQUENCE [LARGE SCALE GENOMIC DNA]</scope>
    <source>
        <strain evidence="2 3">CBS 611.86</strain>
    </source>
</reference>
<feature type="region of interest" description="Disordered" evidence="1">
    <location>
        <begin position="557"/>
        <end position="583"/>
    </location>
</feature>
<evidence type="ECO:0000313" key="3">
    <source>
        <dbReference type="Proteomes" id="UP000481861"/>
    </source>
</evidence>
<name>A0A7C8HZN0_9PLEO</name>
<evidence type="ECO:0000313" key="2">
    <source>
        <dbReference type="EMBL" id="KAF2866448.1"/>
    </source>
</evidence>
<proteinExistence type="predicted"/>
<feature type="compositionally biased region" description="Polar residues" evidence="1">
    <location>
        <begin position="561"/>
        <end position="574"/>
    </location>
</feature>
<organism evidence="2 3">
    <name type="scientific">Massariosphaeria phaeospora</name>
    <dbReference type="NCBI Taxonomy" id="100035"/>
    <lineage>
        <taxon>Eukaryota</taxon>
        <taxon>Fungi</taxon>
        <taxon>Dikarya</taxon>
        <taxon>Ascomycota</taxon>
        <taxon>Pezizomycotina</taxon>
        <taxon>Dothideomycetes</taxon>
        <taxon>Pleosporomycetidae</taxon>
        <taxon>Pleosporales</taxon>
        <taxon>Pleosporales incertae sedis</taxon>
        <taxon>Massariosphaeria</taxon>
    </lineage>
</organism>
<feature type="compositionally biased region" description="Polar residues" evidence="1">
    <location>
        <begin position="387"/>
        <end position="407"/>
    </location>
</feature>
<feature type="compositionally biased region" description="Basic and acidic residues" evidence="1">
    <location>
        <begin position="474"/>
        <end position="490"/>
    </location>
</feature>
<comment type="caution">
    <text evidence="2">The sequence shown here is derived from an EMBL/GenBank/DDBJ whole genome shotgun (WGS) entry which is preliminary data.</text>
</comment>
<feature type="region of interest" description="Disordered" evidence="1">
    <location>
        <begin position="627"/>
        <end position="686"/>
    </location>
</feature>
<feature type="compositionally biased region" description="Basic and acidic residues" evidence="1">
    <location>
        <begin position="629"/>
        <end position="645"/>
    </location>
</feature>
<dbReference type="Proteomes" id="UP000481861">
    <property type="component" value="Unassembled WGS sequence"/>
</dbReference>
<feature type="region of interest" description="Disordered" evidence="1">
    <location>
        <begin position="111"/>
        <end position="203"/>
    </location>
</feature>
<feature type="compositionally biased region" description="Basic and acidic residues" evidence="1">
    <location>
        <begin position="273"/>
        <end position="307"/>
    </location>
</feature>
<sequence>MGTRRDRDEMPYMSTPETSDVEESPAPRVRERASSYRTGNVSAPGQGHSAARPALSQSSDLQFIDGHELRATAHRVQKDDETIAKRKEAEQANVSGVMQGFVKKLPNAHSYFDDGLPTHSSSTRGPTWGGKPGNGIPAYTNSTRGPSWGGRGGQSSSGLPTHSVSSRGAPTWGGKPKGGYPTPGKSGAAPTWGNQGRIRQRKLPPKGMFEDMEKTAVELLVTNYDQTSIVTAPSGSKLPQYRSVPDDKNFMDLTLDDDEDEKLGQKLGPATQRRNDPDTRLFVREKHPPPRDRQDSLHVRDPLERLARPQTKPTVQGKQDTRPNVHVPAKRAPAYDIGNTRKAPKLAVPTLQEREMSKVAAELGASMMEVDELVTPTQKKRKDATPESMQQNATEPNYSSPPVQSTAFLKPSPRRVRASPVKGYPLRTPDPRTWRPKPRPRQESVANRPDQTVAASAEQTKRRRSSSSPPRLNPEAKKAKTETTTEEHTLPVDPTANQTPKKEKITFNELLERRRRRVEVQDSRPEETIVVAAEKPTADPTPKKATLSFKEYLERKRNQAAGVQTSHPEGTTTVAAKIDDGKKAEDEALLIPRTDTPQMNSLQTSNEENRLRTNLAAAVAAGKRVSARVLDESSSHDAKSNDPKSHPAIQSPTPPLILPATELSQQSAQDGSITNRTDEEQPPTPTLEAQTMQLTQQSGQEKSPSNTVDVSPPTLMLEAVPQLIQKPAQEKSPSVRLPLEIRLGLYSFTNVFSLDLR</sequence>
<feature type="compositionally biased region" description="Polar residues" evidence="1">
    <location>
        <begin position="662"/>
        <end position="675"/>
    </location>
</feature>
<feature type="compositionally biased region" description="Low complexity" evidence="1">
    <location>
        <begin position="178"/>
        <end position="187"/>
    </location>
</feature>
<dbReference type="EMBL" id="JAADJZ010000028">
    <property type="protein sequence ID" value="KAF2866448.1"/>
    <property type="molecule type" value="Genomic_DNA"/>
</dbReference>
<gene>
    <name evidence="2" type="ORF">BDV95DRAFT_599060</name>
</gene>
<evidence type="ECO:0000256" key="1">
    <source>
        <dbReference type="SAM" id="MobiDB-lite"/>
    </source>
</evidence>
<accession>A0A7C8HZN0</accession>
<dbReference type="AlphaFoldDB" id="A0A7C8HZN0"/>
<feature type="region of interest" description="Disordered" evidence="1">
    <location>
        <begin position="1"/>
        <end position="55"/>
    </location>
</feature>